<evidence type="ECO:0000313" key="3">
    <source>
        <dbReference type="EMBL" id="KAJ9160895.1"/>
    </source>
</evidence>
<dbReference type="AlphaFoldDB" id="A0AA38VYS7"/>
<dbReference type="PANTHER" id="PTHR21634:SF9">
    <property type="entry name" value="RE13835P"/>
    <property type="match status" value="1"/>
</dbReference>
<feature type="compositionally biased region" description="Low complexity" evidence="1">
    <location>
        <begin position="816"/>
        <end position="827"/>
    </location>
</feature>
<feature type="compositionally biased region" description="Low complexity" evidence="1">
    <location>
        <begin position="375"/>
        <end position="387"/>
    </location>
</feature>
<feature type="region of interest" description="Disordered" evidence="1">
    <location>
        <begin position="671"/>
        <end position="691"/>
    </location>
</feature>
<protein>
    <submittedName>
        <fullName evidence="3">Folliculin-interacting protein N-terminus-domain-containing protein</fullName>
    </submittedName>
</protein>
<proteinExistence type="predicted"/>
<evidence type="ECO:0000256" key="1">
    <source>
        <dbReference type="SAM" id="MobiDB-lite"/>
    </source>
</evidence>
<evidence type="ECO:0000313" key="4">
    <source>
        <dbReference type="Proteomes" id="UP001174691"/>
    </source>
</evidence>
<feature type="region of interest" description="Disordered" evidence="1">
    <location>
        <begin position="110"/>
        <end position="190"/>
    </location>
</feature>
<feature type="compositionally biased region" description="Low complexity" evidence="1">
    <location>
        <begin position="1138"/>
        <end position="1153"/>
    </location>
</feature>
<name>A0AA38VYS7_9PEZI</name>
<dbReference type="Pfam" id="PF14636">
    <property type="entry name" value="FNIP_N"/>
    <property type="match status" value="1"/>
</dbReference>
<evidence type="ECO:0000259" key="2">
    <source>
        <dbReference type="Pfam" id="PF14636"/>
    </source>
</evidence>
<feature type="compositionally biased region" description="Low complexity" evidence="1">
    <location>
        <begin position="118"/>
        <end position="130"/>
    </location>
</feature>
<feature type="compositionally biased region" description="Polar residues" evidence="1">
    <location>
        <begin position="892"/>
        <end position="905"/>
    </location>
</feature>
<feature type="region of interest" description="Disordered" evidence="1">
    <location>
        <begin position="1138"/>
        <end position="1181"/>
    </location>
</feature>
<dbReference type="GO" id="GO:0005737">
    <property type="term" value="C:cytoplasm"/>
    <property type="evidence" value="ECO:0007669"/>
    <property type="project" value="TreeGrafter"/>
</dbReference>
<sequence>MLGKLFNLGSGSNVGTPASAQSISQKATSSLESVQEDIHTRNLLFPDAQALFQHRHDQVYPLSSGSALPATSSTNAFDYDADIELEPRDVRVIIMQDALSQVAASLLYDSQPPPAPPASMDRSSSMMASANFQESRRIPTSARKSSITQPHRAVVVQPDSPQLRQGAFDQRRPSVHARNQPATESDSQRAWREYREEITTFSSCIFGNSELMAYKGTSTKVHVVPSESRPSDYAASIIGDGRGSLGRSSMRSSRLSQSFTSENMPMFNAPPTPSLAPRFSERKKVLITRLFPVNLPADDEASATPQSRFSEESSGYPFPMSGDDTKKKRKLQLKQKRTPMYAIALVVSLPPSFASTGSASRTGFRAPGSFTDQDSSFPSSLSSTRRSGWTMVGQGGQGGGGYGLDSLESAISGDIEDRLDVITQHWDVIMRTLTQLQSVVATAIFTMLKQIDMSSPDPLPGSMSSFSGHPRAASVSGRRGEDIASLKPPKTNAKNIHLLPNSLLDNRAVSSEVDKARTRIVSGLLASRVITGQNRWGIWREEARWVAKWAENGQKSFLFHLLTGFLAIHMDWLQALAPSSYRRRHYMQQRARGEEEAAVPARTIIVAHDKMAARRLIFLLSAFLPASQHGSVLRPHRPSTSASFGAFSQSPPSYVVPILKEESLRRKINRRTGPGRVSHSRNVSLQAQPRSAGVAGPLAHLALEGRHERRSSDIASIRTTHLNLPAGEMAGRKSSAAIMATLTPETSIPYFSTARRAELFSAERPGSSGSVATDDLKRLARDDSTGLHSLSTADSRQSTKWGSVISNLWGAKRRGSTSTTVGSQGSGPNDSPSPVKGAKRRADVLSKTPSNTSVGESGAAEQPGDVNDPPSTASGGGHAVTPRQITEEVQKLSVQPNVPLKSQRTPDPAGAFESPVKTSINSEDGVIDVDIPFPDYLASFETAVSSPSSSGFLSTAGFGSGLDAFEQSSRASVDGDVPLNVGGWLQAYHPDFALQAIPAQKDLADQTKGKSASQQELVGQIKASLRAEQTPLSAYRGYSSDSAERWVDVSSALIADTTTFTVTRIRYRRLVKPKTLPERATPVMSTSFPASYASSTLLTPALSPYESQIEDEFQEEVIESADVTLVEAVGKVIALSGGADAAGKGSSNCSSRSASKRRERSNSESTQSDGPASSSSTAAAALAVPTEVPRAQCKTVILSALEEVIQQVVEQRERELQGKSHRERADADEENVLRRAVRSWLGGIEQGE</sequence>
<feature type="region of interest" description="Disordered" evidence="1">
    <location>
        <begin position="357"/>
        <end position="388"/>
    </location>
</feature>
<dbReference type="InterPro" id="IPR028084">
    <property type="entry name" value="FNIP_N_dom"/>
</dbReference>
<feature type="region of interest" description="Disordered" evidence="1">
    <location>
        <begin position="459"/>
        <end position="487"/>
    </location>
</feature>
<dbReference type="GO" id="GO:0051087">
    <property type="term" value="F:protein-folding chaperone binding"/>
    <property type="evidence" value="ECO:0007669"/>
    <property type="project" value="TreeGrafter"/>
</dbReference>
<organism evidence="3 4">
    <name type="scientific">Coniochaeta hoffmannii</name>
    <dbReference type="NCBI Taxonomy" id="91930"/>
    <lineage>
        <taxon>Eukaryota</taxon>
        <taxon>Fungi</taxon>
        <taxon>Dikarya</taxon>
        <taxon>Ascomycota</taxon>
        <taxon>Pezizomycotina</taxon>
        <taxon>Sordariomycetes</taxon>
        <taxon>Sordariomycetidae</taxon>
        <taxon>Coniochaetales</taxon>
        <taxon>Coniochaetaceae</taxon>
        <taxon>Coniochaeta</taxon>
    </lineage>
</organism>
<feature type="compositionally biased region" description="Polar residues" evidence="1">
    <location>
        <begin position="680"/>
        <end position="689"/>
    </location>
</feature>
<dbReference type="Proteomes" id="UP001174691">
    <property type="component" value="Unassembled WGS sequence"/>
</dbReference>
<feature type="region of interest" description="Disordered" evidence="1">
    <location>
        <begin position="297"/>
        <end position="332"/>
    </location>
</feature>
<feature type="domain" description="Folliculin-interacting protein N-terminal" evidence="2">
    <location>
        <begin position="89"/>
        <end position="231"/>
    </location>
</feature>
<dbReference type="GO" id="GO:0042030">
    <property type="term" value="F:ATPase inhibitor activity"/>
    <property type="evidence" value="ECO:0007669"/>
    <property type="project" value="TreeGrafter"/>
</dbReference>
<comment type="caution">
    <text evidence="3">The sequence shown here is derived from an EMBL/GenBank/DDBJ whole genome shotgun (WGS) entry which is preliminary data.</text>
</comment>
<keyword evidence="4" id="KW-1185">Reference proteome</keyword>
<dbReference type="EMBL" id="JANBVN010000029">
    <property type="protein sequence ID" value="KAJ9160895.1"/>
    <property type="molecule type" value="Genomic_DNA"/>
</dbReference>
<dbReference type="PANTHER" id="PTHR21634">
    <property type="entry name" value="RE13835P"/>
    <property type="match status" value="1"/>
</dbReference>
<feature type="region of interest" description="Disordered" evidence="1">
    <location>
        <begin position="812"/>
        <end position="916"/>
    </location>
</feature>
<reference evidence="3" key="1">
    <citation type="submission" date="2022-07" db="EMBL/GenBank/DDBJ databases">
        <title>Fungi with potential for degradation of polypropylene.</title>
        <authorList>
            <person name="Gostincar C."/>
        </authorList>
    </citation>
    <scope>NUCLEOTIDE SEQUENCE</scope>
    <source>
        <strain evidence="3">EXF-13287</strain>
    </source>
</reference>
<gene>
    <name evidence="3" type="ORF">NKR19_g2803</name>
</gene>
<accession>A0AA38VYS7</accession>
<feature type="compositionally biased region" description="Low complexity" evidence="1">
    <location>
        <begin position="1172"/>
        <end position="1181"/>
    </location>
</feature>